<name>A0A6J5SVJ7_9CAUD</name>
<organism evidence="1">
    <name type="scientific">uncultured Caudovirales phage</name>
    <dbReference type="NCBI Taxonomy" id="2100421"/>
    <lineage>
        <taxon>Viruses</taxon>
        <taxon>Duplodnaviria</taxon>
        <taxon>Heunggongvirae</taxon>
        <taxon>Uroviricota</taxon>
        <taxon>Caudoviricetes</taxon>
        <taxon>Peduoviridae</taxon>
        <taxon>Maltschvirus</taxon>
        <taxon>Maltschvirus maltsch</taxon>
    </lineage>
</organism>
<evidence type="ECO:0000313" key="1">
    <source>
        <dbReference type="EMBL" id="CAB4218457.1"/>
    </source>
</evidence>
<proteinExistence type="predicted"/>
<protein>
    <submittedName>
        <fullName evidence="1">Uncharacterized protein</fullName>
    </submittedName>
</protein>
<sequence length="361" mass="40944">MAVDFTTNGPRRWKQFVKSSVNDIQDPIFLTFDLDFFPPNYQQTASNDGLYFDSLFKDPKEATTDESEYAMVEWSALDWLYQYGSPWTKKNFQYLGDAQVLLKQLQESPWYFQSIMGVDQLWKAGSRVKEGDKKVEITINCLDTIQQPLLRFAESYRRAIYDFDRLCYNLPDNLRTFDMTITLFEIRDINNKSGSLEDGLHQLKYRLQRCEFDFSEILSGAGSTEIKAYTEDKPFTTSFKIRAAWVSEESEASTESDYQSLGIFSGLASSLEGRAQNFLQSVARLPARIIGDLTNQLQTKLETALGQNVYNRTTEVLGTNQIFGRTSPVGPGGGAVVNDDVYPGVDTKPTIKDGDLGDVYP</sequence>
<accession>A0A6J5SVJ7</accession>
<gene>
    <name evidence="1" type="ORF">UFOVP1604_24</name>
</gene>
<reference evidence="1" key="1">
    <citation type="submission" date="2020-05" db="EMBL/GenBank/DDBJ databases">
        <authorList>
            <person name="Chiriac C."/>
            <person name="Salcher M."/>
            <person name="Ghai R."/>
            <person name="Kavagutti S V."/>
        </authorList>
    </citation>
    <scope>NUCLEOTIDE SEQUENCE</scope>
</reference>
<dbReference type="EMBL" id="LR797474">
    <property type="protein sequence ID" value="CAB4218457.1"/>
    <property type="molecule type" value="Genomic_DNA"/>
</dbReference>